<evidence type="ECO:0000313" key="4">
    <source>
        <dbReference type="EMBL" id="SDO50981.1"/>
    </source>
</evidence>
<dbReference type="InterPro" id="IPR048254">
    <property type="entry name" value="CDP_ALCOHOL_P_TRANSF_CS"/>
</dbReference>
<keyword evidence="3" id="KW-0472">Membrane</keyword>
<reference evidence="4 5" key="1">
    <citation type="submission" date="2016-10" db="EMBL/GenBank/DDBJ databases">
        <authorList>
            <person name="de Groot N.N."/>
        </authorList>
    </citation>
    <scope>NUCLEOTIDE SEQUENCE [LARGE SCALE GENOMIC DNA]</scope>
    <source>
        <strain evidence="4 5">Sb04</strain>
    </source>
</reference>
<dbReference type="InterPro" id="IPR000462">
    <property type="entry name" value="CDP-OH_P_trans"/>
</dbReference>
<dbReference type="Pfam" id="PF01066">
    <property type="entry name" value="CDP-OH_P_transf"/>
    <property type="match status" value="1"/>
</dbReference>
<dbReference type="PROSITE" id="PS00379">
    <property type="entry name" value="CDP_ALCOHOL_P_TRANSF"/>
    <property type="match status" value="1"/>
</dbReference>
<keyword evidence="1 2" id="KW-0808">Transferase</keyword>
<comment type="similarity">
    <text evidence="2">Belongs to the CDP-alcohol phosphatidyltransferase class-I family.</text>
</comment>
<keyword evidence="3" id="KW-1133">Transmembrane helix</keyword>
<gene>
    <name evidence="4" type="ORF">SAMN05216347_101256</name>
</gene>
<protein>
    <submittedName>
        <fullName evidence="4">CDP-diacylglycerol--glycerol-3-phosphate 3-phosphatidyltransferase</fullName>
    </submittedName>
</protein>
<keyword evidence="3" id="KW-0812">Transmembrane</keyword>
<organism evidence="4 5">
    <name type="scientific">Streptococcus equinus</name>
    <name type="common">Streptococcus bovis</name>
    <dbReference type="NCBI Taxonomy" id="1335"/>
    <lineage>
        <taxon>Bacteria</taxon>
        <taxon>Bacillati</taxon>
        <taxon>Bacillota</taxon>
        <taxon>Bacilli</taxon>
        <taxon>Lactobacillales</taxon>
        <taxon>Streptococcaceae</taxon>
        <taxon>Streptococcus</taxon>
    </lineage>
</organism>
<dbReference type="RefSeq" id="WP_074481538.1">
    <property type="nucleotide sequence ID" value="NZ_FNJK01000001.1"/>
</dbReference>
<dbReference type="AlphaFoldDB" id="A0A1H0K5L9"/>
<accession>A0A1H0K5L9</accession>
<dbReference type="EMBL" id="FNJK01000001">
    <property type="protein sequence ID" value="SDO50981.1"/>
    <property type="molecule type" value="Genomic_DNA"/>
</dbReference>
<name>A0A1H0K5L9_STREI</name>
<dbReference type="GO" id="GO:0016020">
    <property type="term" value="C:membrane"/>
    <property type="evidence" value="ECO:0007669"/>
    <property type="project" value="InterPro"/>
</dbReference>
<sequence>MANAITCIRIICSIVLLFCPAFSVSFYVLYILAGITDVLDGMVARRLEYVSEFGSRLDTIADFIFCLVCFIKLIPVLKFENWMLIWIFVIAVIKLINLISAYVVQKKFVAIHSNLNKLTGILLFFLPISLKVIDLSYSMLVIGIVATLAAILEGHLIRTGKGGRHEVC</sequence>
<feature type="transmembrane region" description="Helical" evidence="3">
    <location>
        <begin position="83"/>
        <end position="104"/>
    </location>
</feature>
<dbReference type="OrthoDB" id="9796672at2"/>
<dbReference type="Proteomes" id="UP000183816">
    <property type="component" value="Unassembled WGS sequence"/>
</dbReference>
<dbReference type="GO" id="GO:0016780">
    <property type="term" value="F:phosphotransferase activity, for other substituted phosphate groups"/>
    <property type="evidence" value="ECO:0007669"/>
    <property type="project" value="InterPro"/>
</dbReference>
<evidence type="ECO:0000256" key="3">
    <source>
        <dbReference type="SAM" id="Phobius"/>
    </source>
</evidence>
<evidence type="ECO:0000256" key="1">
    <source>
        <dbReference type="ARBA" id="ARBA00022679"/>
    </source>
</evidence>
<dbReference type="InterPro" id="IPR043130">
    <property type="entry name" value="CDP-OH_PTrfase_TM_dom"/>
</dbReference>
<evidence type="ECO:0000313" key="5">
    <source>
        <dbReference type="Proteomes" id="UP000183816"/>
    </source>
</evidence>
<feature type="transmembrane region" description="Helical" evidence="3">
    <location>
        <begin position="7"/>
        <end position="33"/>
    </location>
</feature>
<evidence type="ECO:0000256" key="2">
    <source>
        <dbReference type="RuleBase" id="RU003750"/>
    </source>
</evidence>
<proteinExistence type="inferred from homology"/>
<dbReference type="Gene3D" id="1.20.120.1760">
    <property type="match status" value="1"/>
</dbReference>
<dbReference type="GO" id="GO:0008654">
    <property type="term" value="P:phospholipid biosynthetic process"/>
    <property type="evidence" value="ECO:0007669"/>
    <property type="project" value="InterPro"/>
</dbReference>
<feature type="transmembrane region" description="Helical" evidence="3">
    <location>
        <begin position="124"/>
        <end position="152"/>
    </location>
</feature>